<keyword evidence="5" id="KW-1185">Reference proteome</keyword>
<evidence type="ECO:0000256" key="2">
    <source>
        <dbReference type="SAM" id="SignalP"/>
    </source>
</evidence>
<dbReference type="PANTHER" id="PTHR30469:SF15">
    <property type="entry name" value="HLYD FAMILY OF SECRETION PROTEINS"/>
    <property type="match status" value="1"/>
</dbReference>
<comment type="caution">
    <text evidence="4">The sequence shown here is derived from an EMBL/GenBank/DDBJ whole genome shotgun (WGS) entry which is preliminary data.</text>
</comment>
<keyword evidence="2" id="KW-0732">Signal</keyword>
<evidence type="ECO:0000256" key="1">
    <source>
        <dbReference type="SAM" id="Coils"/>
    </source>
</evidence>
<evidence type="ECO:0000313" key="4">
    <source>
        <dbReference type="EMBL" id="MDO1446998.1"/>
    </source>
</evidence>
<sequence length="321" mass="35317">MNAIYTISYRMLLSSWLLASMWACNHSDASNKQAYATADSLTVATTRNRVLGVGRIEPQEGILSITAGTEGKILQVAMEENQLVYKGQVLLSIDIALEQAQLAQATSKLATQQATILSSKATLEALHVSLQQALTTYLRNQKLFEAKAQTRQALDESKAETDRLTKEAEAAKARVEEASSRLNELQSDITYYRTLIARKQVTAPVSGKILKVAVQAGDYVTGATQVAEFAADGPLVAKTEVDELYAERVQKGQKAYLFSQTTGDTLATGTISFTADYFKQKSLFKDQSTELEDRRVREVHIRLHSGKMPLIGSRVDCLIVF</sequence>
<dbReference type="Gene3D" id="2.40.50.100">
    <property type="match status" value="1"/>
</dbReference>
<feature type="signal peptide" evidence="2">
    <location>
        <begin position="1"/>
        <end position="29"/>
    </location>
</feature>
<protein>
    <submittedName>
        <fullName evidence="4">Biotin/lipoyl-binding protein</fullName>
    </submittedName>
</protein>
<gene>
    <name evidence="4" type="ORF">Q0590_12085</name>
</gene>
<feature type="coiled-coil region" evidence="1">
    <location>
        <begin position="140"/>
        <end position="188"/>
    </location>
</feature>
<dbReference type="Pfam" id="PF25917">
    <property type="entry name" value="BSH_RND"/>
    <property type="match status" value="1"/>
</dbReference>
<feature type="chain" id="PRO_5045723377" evidence="2">
    <location>
        <begin position="30"/>
        <end position="321"/>
    </location>
</feature>
<dbReference type="RefSeq" id="WP_302037800.1">
    <property type="nucleotide sequence ID" value="NZ_JAUKPO010000005.1"/>
</dbReference>
<organism evidence="4 5">
    <name type="scientific">Rhodocytophaga aerolata</name>
    <dbReference type="NCBI Taxonomy" id="455078"/>
    <lineage>
        <taxon>Bacteria</taxon>
        <taxon>Pseudomonadati</taxon>
        <taxon>Bacteroidota</taxon>
        <taxon>Cytophagia</taxon>
        <taxon>Cytophagales</taxon>
        <taxon>Rhodocytophagaceae</taxon>
        <taxon>Rhodocytophaga</taxon>
    </lineage>
</organism>
<evidence type="ECO:0000259" key="3">
    <source>
        <dbReference type="Pfam" id="PF25917"/>
    </source>
</evidence>
<dbReference type="SUPFAM" id="SSF111369">
    <property type="entry name" value="HlyD-like secretion proteins"/>
    <property type="match status" value="1"/>
</dbReference>
<feature type="domain" description="Multidrug resistance protein MdtA-like barrel-sandwich hybrid" evidence="3">
    <location>
        <begin position="64"/>
        <end position="225"/>
    </location>
</feature>
<evidence type="ECO:0000313" key="5">
    <source>
        <dbReference type="Proteomes" id="UP001168528"/>
    </source>
</evidence>
<dbReference type="EMBL" id="JAUKPO010000005">
    <property type="protein sequence ID" value="MDO1446998.1"/>
    <property type="molecule type" value="Genomic_DNA"/>
</dbReference>
<keyword evidence="1" id="KW-0175">Coiled coil</keyword>
<dbReference type="Gene3D" id="1.10.287.470">
    <property type="entry name" value="Helix hairpin bin"/>
    <property type="match status" value="1"/>
</dbReference>
<dbReference type="PANTHER" id="PTHR30469">
    <property type="entry name" value="MULTIDRUG RESISTANCE PROTEIN MDTA"/>
    <property type="match status" value="1"/>
</dbReference>
<accession>A0ABT8R726</accession>
<dbReference type="InterPro" id="IPR058625">
    <property type="entry name" value="MdtA-like_BSH"/>
</dbReference>
<dbReference type="Gene3D" id="2.40.30.170">
    <property type="match status" value="1"/>
</dbReference>
<name>A0ABT8R726_9BACT</name>
<proteinExistence type="predicted"/>
<reference evidence="4" key="1">
    <citation type="submission" date="2023-07" db="EMBL/GenBank/DDBJ databases">
        <title>The genome sequence of Rhodocytophaga aerolata KACC 12507.</title>
        <authorList>
            <person name="Zhang X."/>
        </authorList>
    </citation>
    <scope>NUCLEOTIDE SEQUENCE</scope>
    <source>
        <strain evidence="4">KACC 12507</strain>
    </source>
</reference>
<dbReference type="Proteomes" id="UP001168528">
    <property type="component" value="Unassembled WGS sequence"/>
</dbReference>